<dbReference type="GO" id="GO:0003677">
    <property type="term" value="F:DNA binding"/>
    <property type="evidence" value="ECO:0007669"/>
    <property type="project" value="InterPro"/>
</dbReference>
<feature type="domain" description="Restriction endonuclease type IV Mrr" evidence="1">
    <location>
        <begin position="15"/>
        <end position="96"/>
    </location>
</feature>
<dbReference type="SUPFAM" id="SSF52980">
    <property type="entry name" value="Restriction endonuclease-like"/>
    <property type="match status" value="1"/>
</dbReference>
<dbReference type="InterPro" id="IPR011335">
    <property type="entry name" value="Restrct_endonuc-II-like"/>
</dbReference>
<name>A0A6P1YFR7_9FIRM</name>
<dbReference type="RefSeq" id="WP_163235389.1">
    <property type="nucleotide sequence ID" value="NZ_CP048617.1"/>
</dbReference>
<evidence type="ECO:0000313" key="2">
    <source>
        <dbReference type="EMBL" id="QIB27568.1"/>
    </source>
</evidence>
<dbReference type="KEGG" id="cazo:G3A45_09885"/>
<gene>
    <name evidence="2" type="ORF">G3A45_09885</name>
</gene>
<dbReference type="EMBL" id="CP048617">
    <property type="protein sequence ID" value="QIB27568.1"/>
    <property type="molecule type" value="Genomic_DNA"/>
</dbReference>
<keyword evidence="2" id="KW-0378">Hydrolase</keyword>
<keyword evidence="2" id="KW-0540">Nuclease</keyword>
<accession>A0A6P1YFR7</accession>
<dbReference type="InterPro" id="IPR007560">
    <property type="entry name" value="Restrct_endonuc_IV_Mrr"/>
</dbReference>
<protein>
    <submittedName>
        <fullName evidence="2">Restriction endonuclease</fullName>
    </submittedName>
</protein>
<dbReference type="InterPro" id="IPR011856">
    <property type="entry name" value="tRNA_endonuc-like_dom_sf"/>
</dbReference>
<evidence type="ECO:0000313" key="3">
    <source>
        <dbReference type="Proteomes" id="UP000464452"/>
    </source>
</evidence>
<keyword evidence="2" id="KW-0255">Endonuclease</keyword>
<reference evidence="2 3" key="1">
    <citation type="submission" date="2020-02" db="EMBL/GenBank/DDBJ databases">
        <title>Thermophilic hydrogen producing bacteria, Caloranaerobacter azorensis.</title>
        <authorList>
            <person name="Baek K."/>
        </authorList>
    </citation>
    <scope>NUCLEOTIDE SEQUENCE [LARGE SCALE GENOMIC DNA]</scope>
    <source>
        <strain evidence="2 3">T3-1</strain>
    </source>
</reference>
<dbReference type="GO" id="GO:0004519">
    <property type="term" value="F:endonuclease activity"/>
    <property type="evidence" value="ECO:0007669"/>
    <property type="project" value="UniProtKB-KW"/>
</dbReference>
<evidence type="ECO:0000259" key="1">
    <source>
        <dbReference type="Pfam" id="PF04471"/>
    </source>
</evidence>
<dbReference type="Gene3D" id="3.40.1350.10">
    <property type="match status" value="1"/>
</dbReference>
<sequence length="106" mass="12355">MIKNIIKEIEDNLRKDSKDGGKDIIAYINREDGNEKVHVECKLYKTTELNKETVRAFGYTVNNDNINRGVLFCTGYVNEDIRNMNIKIQIWTLEEIIILLNAHEKV</sequence>
<dbReference type="GO" id="GO:0009307">
    <property type="term" value="P:DNA restriction-modification system"/>
    <property type="evidence" value="ECO:0007669"/>
    <property type="project" value="InterPro"/>
</dbReference>
<dbReference type="Pfam" id="PF04471">
    <property type="entry name" value="Mrr_cat"/>
    <property type="match status" value="1"/>
</dbReference>
<organism evidence="2 3">
    <name type="scientific">Caloranaerobacter azorensis</name>
    <dbReference type="NCBI Taxonomy" id="116090"/>
    <lineage>
        <taxon>Bacteria</taxon>
        <taxon>Bacillati</taxon>
        <taxon>Bacillota</taxon>
        <taxon>Tissierellia</taxon>
        <taxon>Tissierellales</taxon>
        <taxon>Thermohalobacteraceae</taxon>
        <taxon>Caloranaerobacter</taxon>
    </lineage>
</organism>
<proteinExistence type="predicted"/>
<dbReference type="AlphaFoldDB" id="A0A6P1YFR7"/>
<dbReference type="Proteomes" id="UP000464452">
    <property type="component" value="Chromosome"/>
</dbReference>